<feature type="region of interest" description="Disordered" evidence="1">
    <location>
        <begin position="1"/>
        <end position="36"/>
    </location>
</feature>
<dbReference type="AlphaFoldDB" id="A0A1M2V1Y6"/>
<reference evidence="2 3" key="1">
    <citation type="submission" date="2016-10" db="EMBL/GenBank/DDBJ databases">
        <title>Genome sequence of the basidiomycete white-rot fungus Trametes pubescens.</title>
        <authorList>
            <person name="Makela M.R."/>
            <person name="Granchi Z."/>
            <person name="Peng M."/>
            <person name="De Vries R.P."/>
            <person name="Grigoriev I."/>
            <person name="Riley R."/>
            <person name="Hilden K."/>
        </authorList>
    </citation>
    <scope>NUCLEOTIDE SEQUENCE [LARGE SCALE GENOMIC DNA]</scope>
    <source>
        <strain evidence="2 3">FBCC735</strain>
    </source>
</reference>
<feature type="region of interest" description="Disordered" evidence="1">
    <location>
        <begin position="83"/>
        <end position="163"/>
    </location>
</feature>
<dbReference type="EMBL" id="MNAD01001730">
    <property type="protein sequence ID" value="OJT01599.1"/>
    <property type="molecule type" value="Genomic_DNA"/>
</dbReference>
<protein>
    <submittedName>
        <fullName evidence="2">Uncharacterized protein</fullName>
    </submittedName>
</protein>
<organism evidence="2 3">
    <name type="scientific">Trametes pubescens</name>
    <name type="common">White-rot fungus</name>
    <dbReference type="NCBI Taxonomy" id="154538"/>
    <lineage>
        <taxon>Eukaryota</taxon>
        <taxon>Fungi</taxon>
        <taxon>Dikarya</taxon>
        <taxon>Basidiomycota</taxon>
        <taxon>Agaricomycotina</taxon>
        <taxon>Agaricomycetes</taxon>
        <taxon>Polyporales</taxon>
        <taxon>Polyporaceae</taxon>
        <taxon>Trametes</taxon>
    </lineage>
</organism>
<gene>
    <name evidence="2" type="ORF">TRAPUB_7941</name>
</gene>
<name>A0A1M2V1Y6_TRAPU</name>
<keyword evidence="3" id="KW-1185">Reference proteome</keyword>
<accession>A0A1M2V1Y6</accession>
<evidence type="ECO:0000313" key="3">
    <source>
        <dbReference type="Proteomes" id="UP000184267"/>
    </source>
</evidence>
<feature type="compositionally biased region" description="Acidic residues" evidence="1">
    <location>
        <begin position="146"/>
        <end position="156"/>
    </location>
</feature>
<dbReference type="Proteomes" id="UP000184267">
    <property type="component" value="Unassembled WGS sequence"/>
</dbReference>
<feature type="compositionally biased region" description="Acidic residues" evidence="1">
    <location>
        <begin position="111"/>
        <end position="137"/>
    </location>
</feature>
<dbReference type="OrthoDB" id="3267661at2759"/>
<dbReference type="STRING" id="154538.A0A1M2V1Y6"/>
<sequence>MSVASPTVLPRSPIFPRLLPLPPHPHPIPPAPSMQRRERFINYRDLWREMEELSDEENAVDDQMLEIKNRGYSFLIPIGRTWTQHEEKNDAEDASEGSEGTEHTGDNNSLMDEDENSTEEEDEEDQDLDADMEDMDQPADASGEMYPEEPDSEESVSEASTLE</sequence>
<feature type="compositionally biased region" description="Pro residues" evidence="1">
    <location>
        <begin position="19"/>
        <end position="32"/>
    </location>
</feature>
<evidence type="ECO:0000256" key="1">
    <source>
        <dbReference type="SAM" id="MobiDB-lite"/>
    </source>
</evidence>
<evidence type="ECO:0000313" key="2">
    <source>
        <dbReference type="EMBL" id="OJT01599.1"/>
    </source>
</evidence>
<comment type="caution">
    <text evidence="2">The sequence shown here is derived from an EMBL/GenBank/DDBJ whole genome shotgun (WGS) entry which is preliminary data.</text>
</comment>
<feature type="compositionally biased region" description="Low complexity" evidence="1">
    <location>
        <begin position="9"/>
        <end position="18"/>
    </location>
</feature>
<proteinExistence type="predicted"/>
<dbReference type="OMA" id="IGRTWTQ"/>